<reference evidence="2 3" key="1">
    <citation type="journal article" date="2023" name="Sci. Data">
        <title>Genome assembly of the Korean intertidal mud-creeper Batillaria attramentaria.</title>
        <authorList>
            <person name="Patra A.K."/>
            <person name="Ho P.T."/>
            <person name="Jun S."/>
            <person name="Lee S.J."/>
            <person name="Kim Y."/>
            <person name="Won Y.J."/>
        </authorList>
    </citation>
    <scope>NUCLEOTIDE SEQUENCE [LARGE SCALE GENOMIC DNA]</scope>
    <source>
        <strain evidence="2">Wonlab-2016</strain>
    </source>
</reference>
<name>A0ABD0KR02_9CAEN</name>
<evidence type="ECO:0000256" key="1">
    <source>
        <dbReference type="SAM" id="MobiDB-lite"/>
    </source>
</evidence>
<sequence>MGGWTDGLRRKKRKEGEGGGGWQLTLKGIRVTQTYISYRDHANSHPSRLSHRLTKAPHISKESVLNSPTSVVSVSARVPSEGV</sequence>
<organism evidence="2 3">
    <name type="scientific">Batillaria attramentaria</name>
    <dbReference type="NCBI Taxonomy" id="370345"/>
    <lineage>
        <taxon>Eukaryota</taxon>
        <taxon>Metazoa</taxon>
        <taxon>Spiralia</taxon>
        <taxon>Lophotrochozoa</taxon>
        <taxon>Mollusca</taxon>
        <taxon>Gastropoda</taxon>
        <taxon>Caenogastropoda</taxon>
        <taxon>Sorbeoconcha</taxon>
        <taxon>Cerithioidea</taxon>
        <taxon>Batillariidae</taxon>
        <taxon>Batillaria</taxon>
    </lineage>
</organism>
<comment type="caution">
    <text evidence="2">The sequence shown here is derived from an EMBL/GenBank/DDBJ whole genome shotgun (WGS) entry which is preliminary data.</text>
</comment>
<proteinExistence type="predicted"/>
<evidence type="ECO:0000313" key="2">
    <source>
        <dbReference type="EMBL" id="KAK7489318.1"/>
    </source>
</evidence>
<dbReference type="AlphaFoldDB" id="A0ABD0KR02"/>
<keyword evidence="3" id="KW-1185">Reference proteome</keyword>
<evidence type="ECO:0000313" key="3">
    <source>
        <dbReference type="Proteomes" id="UP001519460"/>
    </source>
</evidence>
<protein>
    <submittedName>
        <fullName evidence="2">Uncharacterized protein</fullName>
    </submittedName>
</protein>
<dbReference type="Proteomes" id="UP001519460">
    <property type="component" value="Unassembled WGS sequence"/>
</dbReference>
<gene>
    <name evidence="2" type="ORF">BaRGS_00019426</name>
</gene>
<feature type="region of interest" description="Disordered" evidence="1">
    <location>
        <begin position="1"/>
        <end position="23"/>
    </location>
</feature>
<dbReference type="EMBL" id="JACVVK020000139">
    <property type="protein sequence ID" value="KAK7489318.1"/>
    <property type="molecule type" value="Genomic_DNA"/>
</dbReference>
<accession>A0ABD0KR02</accession>